<accession>A0A3E1EZ66</accession>
<dbReference type="InterPro" id="IPR027417">
    <property type="entry name" value="P-loop_NTPase"/>
</dbReference>
<protein>
    <recommendedName>
        <fullName evidence="3">Zona occludens toxin N-terminal domain-containing protein</fullName>
    </recommendedName>
</protein>
<gene>
    <name evidence="1" type="ORF">DXU93_03305</name>
</gene>
<organism evidence="1 2">
    <name type="scientific">Brumimicrobium aurantiacum</name>
    <dbReference type="NCBI Taxonomy" id="1737063"/>
    <lineage>
        <taxon>Bacteria</taxon>
        <taxon>Pseudomonadati</taxon>
        <taxon>Bacteroidota</taxon>
        <taxon>Flavobacteriia</taxon>
        <taxon>Flavobacteriales</taxon>
        <taxon>Crocinitomicaceae</taxon>
        <taxon>Brumimicrobium</taxon>
    </lineage>
</organism>
<keyword evidence="2" id="KW-1185">Reference proteome</keyword>
<dbReference type="Proteomes" id="UP000257127">
    <property type="component" value="Unassembled WGS sequence"/>
</dbReference>
<dbReference type="AlphaFoldDB" id="A0A3E1EZ66"/>
<reference evidence="1 2" key="1">
    <citation type="submission" date="2018-08" db="EMBL/GenBank/DDBJ databases">
        <title>The draft genome squence of Brumimicrobium sp. N62.</title>
        <authorList>
            <person name="Du Z.-J."/>
            <person name="Luo H.-R."/>
        </authorList>
    </citation>
    <scope>NUCLEOTIDE SEQUENCE [LARGE SCALE GENOMIC DNA]</scope>
    <source>
        <strain evidence="1 2">N62</strain>
    </source>
</reference>
<comment type="caution">
    <text evidence="1">The sequence shown here is derived from an EMBL/GenBank/DDBJ whole genome shotgun (WGS) entry which is preliminary data.</text>
</comment>
<name>A0A3E1EZ66_9FLAO</name>
<proteinExistence type="predicted"/>
<evidence type="ECO:0008006" key="3">
    <source>
        <dbReference type="Google" id="ProtNLM"/>
    </source>
</evidence>
<dbReference type="Gene3D" id="3.40.50.300">
    <property type="entry name" value="P-loop containing nucleotide triphosphate hydrolases"/>
    <property type="match status" value="1"/>
</dbReference>
<sequence length="194" mass="22860">MRDNLVTTVCGNRGTGKTDFLKELVKQTNLPKVLIVDTYDNSRWHTMETYKNPEWENIPIPVIPFEKLKYWKSGIYRIYSSDFDYMKSQISKYVTNTLLIFEDATKYFATKLTNEDKAILYDTKQKNVDAVYVFHSLRKANAEIVDGSDLLTLFHTADKPKRIMSKYEDDNILELYEQVKKNTDQYYKQTAFIN</sequence>
<evidence type="ECO:0000313" key="1">
    <source>
        <dbReference type="EMBL" id="RFC54861.1"/>
    </source>
</evidence>
<dbReference type="RefSeq" id="WP_116879840.1">
    <property type="nucleotide sequence ID" value="NZ_QURB01000002.1"/>
</dbReference>
<dbReference type="EMBL" id="QURB01000002">
    <property type="protein sequence ID" value="RFC54861.1"/>
    <property type="molecule type" value="Genomic_DNA"/>
</dbReference>
<evidence type="ECO:0000313" key="2">
    <source>
        <dbReference type="Proteomes" id="UP000257127"/>
    </source>
</evidence>